<evidence type="ECO:0000313" key="2">
    <source>
        <dbReference type="EMBL" id="KAJ3443157.1"/>
    </source>
</evidence>
<dbReference type="AlphaFoldDB" id="A0AAV7ZMD5"/>
<comment type="caution">
    <text evidence="2">The sequence shown here is derived from an EMBL/GenBank/DDBJ whole genome shotgun (WGS) entry which is preliminary data.</text>
</comment>
<evidence type="ECO:0000256" key="1">
    <source>
        <dbReference type="SAM" id="MobiDB-lite"/>
    </source>
</evidence>
<accession>A0AAV7ZMD5</accession>
<dbReference type="EMBL" id="JANTQA010000023">
    <property type="protein sequence ID" value="KAJ3443157.1"/>
    <property type="molecule type" value="Genomic_DNA"/>
</dbReference>
<evidence type="ECO:0000313" key="3">
    <source>
        <dbReference type="Proteomes" id="UP001146793"/>
    </source>
</evidence>
<reference evidence="2" key="1">
    <citation type="submission" date="2022-08" db="EMBL/GenBank/DDBJ databases">
        <title>Novel sulphate-reducing endosymbionts in the free-living metamonad Anaeramoeba.</title>
        <authorList>
            <person name="Jerlstrom-Hultqvist J."/>
            <person name="Cepicka I."/>
            <person name="Gallot-Lavallee L."/>
            <person name="Salas-Leiva D."/>
            <person name="Curtis B.A."/>
            <person name="Zahonova K."/>
            <person name="Pipaliya S."/>
            <person name="Dacks J."/>
            <person name="Roger A.J."/>
        </authorList>
    </citation>
    <scope>NUCLEOTIDE SEQUENCE</scope>
    <source>
        <strain evidence="2">Busselton2</strain>
    </source>
</reference>
<name>A0AAV7ZMD5_9EUKA</name>
<feature type="region of interest" description="Disordered" evidence="1">
    <location>
        <begin position="1"/>
        <end position="47"/>
    </location>
</feature>
<protein>
    <submittedName>
        <fullName evidence="2">Uncharacterized protein</fullName>
    </submittedName>
</protein>
<feature type="compositionally biased region" description="Basic and acidic residues" evidence="1">
    <location>
        <begin position="15"/>
        <end position="34"/>
    </location>
</feature>
<gene>
    <name evidence="2" type="ORF">M0812_08989</name>
</gene>
<feature type="compositionally biased region" description="Basic residues" evidence="1">
    <location>
        <begin position="1"/>
        <end position="14"/>
    </location>
</feature>
<proteinExistence type="predicted"/>
<organism evidence="2 3">
    <name type="scientific">Anaeramoeba flamelloides</name>
    <dbReference type="NCBI Taxonomy" id="1746091"/>
    <lineage>
        <taxon>Eukaryota</taxon>
        <taxon>Metamonada</taxon>
        <taxon>Anaeramoebidae</taxon>
        <taxon>Anaeramoeba</taxon>
    </lineage>
</organism>
<sequence length="120" mass="14614">MQNKKKKNKNHKKQKDLQEIKKEKMNEIKKEQQKYQKKMQGQKQKLSYGRVKEKETVFIYNDGSKYYDDEKENNRLHLCLLKSKELDLKIMKQIIKENYCQKSDINHKLQTYLHCLCSNS</sequence>
<dbReference type="Proteomes" id="UP001146793">
    <property type="component" value="Unassembled WGS sequence"/>
</dbReference>